<name>A0A3A2ZC56_9EURO</name>
<protein>
    <submittedName>
        <fullName evidence="1">Uncharacterized protein</fullName>
    </submittedName>
</protein>
<accession>A0A3A2ZC56</accession>
<sequence>MEPQGSLETHYAFLKGLPEGTPQFPYISNDDIYGKTKSLEQNLEADENISPFLVFLDVPKETFDEATTSEKSPIKHCRFTYARHLQCLILEVLSKAHEAAREGMISLFDSKISEMGLYSTLERPGPVTRTYGQVSKQPDAQWLPHAPNEDPSKPTVFLEVGYSETLGRLENDAKRWLTCPRSPLMMVLLVKVYEYPKIVTQILAGLRKQQWTMAGNNSAATITRSDGTNYVDGALVMPFEFIFWREKDKENPKEKDVVLKGRDLEAFAESVWRTQGLI</sequence>
<organism evidence="1 2">
    <name type="scientific">Aspergillus sclerotialis</name>
    <dbReference type="NCBI Taxonomy" id="2070753"/>
    <lineage>
        <taxon>Eukaryota</taxon>
        <taxon>Fungi</taxon>
        <taxon>Dikarya</taxon>
        <taxon>Ascomycota</taxon>
        <taxon>Pezizomycotina</taxon>
        <taxon>Eurotiomycetes</taxon>
        <taxon>Eurotiomycetidae</taxon>
        <taxon>Eurotiales</taxon>
        <taxon>Aspergillaceae</taxon>
        <taxon>Aspergillus</taxon>
        <taxon>Aspergillus subgen. Polypaecilum</taxon>
    </lineage>
</organism>
<comment type="caution">
    <text evidence="1">The sequence shown here is derived from an EMBL/GenBank/DDBJ whole genome shotgun (WGS) entry which is preliminary data.</text>
</comment>
<gene>
    <name evidence="1" type="ORF">PHISCL_06918</name>
</gene>
<dbReference type="Proteomes" id="UP000266188">
    <property type="component" value="Unassembled WGS sequence"/>
</dbReference>
<proteinExistence type="predicted"/>
<dbReference type="AlphaFoldDB" id="A0A3A2ZC56"/>
<dbReference type="EMBL" id="MVGC01000280">
    <property type="protein sequence ID" value="RJE20749.1"/>
    <property type="molecule type" value="Genomic_DNA"/>
</dbReference>
<evidence type="ECO:0000313" key="2">
    <source>
        <dbReference type="Proteomes" id="UP000266188"/>
    </source>
</evidence>
<dbReference type="OrthoDB" id="76567at2759"/>
<evidence type="ECO:0000313" key="1">
    <source>
        <dbReference type="EMBL" id="RJE20749.1"/>
    </source>
</evidence>
<reference evidence="2" key="1">
    <citation type="submission" date="2017-02" db="EMBL/GenBank/DDBJ databases">
        <authorList>
            <person name="Tafer H."/>
            <person name="Lopandic K."/>
        </authorList>
    </citation>
    <scope>NUCLEOTIDE SEQUENCE [LARGE SCALE GENOMIC DNA]</scope>
    <source>
        <strain evidence="2">CBS 366.77</strain>
    </source>
</reference>
<keyword evidence="2" id="KW-1185">Reference proteome</keyword>